<feature type="compositionally biased region" description="Basic and acidic residues" evidence="4">
    <location>
        <begin position="316"/>
        <end position="325"/>
    </location>
</feature>
<dbReference type="PANTHER" id="PTHR24173">
    <property type="entry name" value="ANKYRIN REPEAT CONTAINING"/>
    <property type="match status" value="1"/>
</dbReference>
<gene>
    <name evidence="5" type="ORF">Bathy07g02590</name>
</gene>
<dbReference type="InterPro" id="IPR002110">
    <property type="entry name" value="Ankyrin_rpt"/>
</dbReference>
<feature type="repeat" description="ANK" evidence="3">
    <location>
        <begin position="143"/>
        <end position="175"/>
    </location>
</feature>
<name>K8F295_9CHLO</name>
<reference evidence="5 6" key="1">
    <citation type="submission" date="2011-10" db="EMBL/GenBank/DDBJ databases">
        <authorList>
            <person name="Genoscope - CEA"/>
        </authorList>
    </citation>
    <scope>NUCLEOTIDE SEQUENCE [LARGE SCALE GENOMIC DNA]</scope>
    <source>
        <strain evidence="5 6">RCC 1105</strain>
    </source>
</reference>
<dbReference type="Proteomes" id="UP000198341">
    <property type="component" value="Chromosome 7"/>
</dbReference>
<dbReference type="PRINTS" id="PR01415">
    <property type="entry name" value="ANKYRIN"/>
</dbReference>
<dbReference type="SUPFAM" id="SSF48403">
    <property type="entry name" value="Ankyrin repeat"/>
    <property type="match status" value="1"/>
</dbReference>
<evidence type="ECO:0000313" key="5">
    <source>
        <dbReference type="EMBL" id="CCO66408.1"/>
    </source>
</evidence>
<feature type="repeat" description="ANK" evidence="3">
    <location>
        <begin position="37"/>
        <end position="69"/>
    </location>
</feature>
<dbReference type="PROSITE" id="PS50297">
    <property type="entry name" value="ANK_REP_REGION"/>
    <property type="match status" value="4"/>
</dbReference>
<feature type="compositionally biased region" description="Basic and acidic residues" evidence="4">
    <location>
        <begin position="279"/>
        <end position="300"/>
    </location>
</feature>
<dbReference type="Gene3D" id="1.25.40.20">
    <property type="entry name" value="Ankyrin repeat-containing domain"/>
    <property type="match status" value="1"/>
</dbReference>
<evidence type="ECO:0000256" key="1">
    <source>
        <dbReference type="ARBA" id="ARBA00022737"/>
    </source>
</evidence>
<dbReference type="PROSITE" id="PS50088">
    <property type="entry name" value="ANK_REPEAT"/>
    <property type="match status" value="4"/>
</dbReference>
<dbReference type="RefSeq" id="XP_007512320.1">
    <property type="nucleotide sequence ID" value="XM_007512258.1"/>
</dbReference>
<dbReference type="OrthoDB" id="497922at2759"/>
<evidence type="ECO:0000256" key="3">
    <source>
        <dbReference type="PROSITE-ProRule" id="PRU00023"/>
    </source>
</evidence>
<dbReference type="Pfam" id="PF12796">
    <property type="entry name" value="Ank_2"/>
    <property type="match status" value="1"/>
</dbReference>
<dbReference type="STRING" id="41875.K8F295"/>
<protein>
    <submittedName>
        <fullName evidence="5">Ankyrin repeat protein</fullName>
    </submittedName>
</protein>
<keyword evidence="2 3" id="KW-0040">ANK repeat</keyword>
<dbReference type="AlphaFoldDB" id="K8F295"/>
<dbReference type="GeneID" id="19014748"/>
<dbReference type="PANTHER" id="PTHR24173:SF74">
    <property type="entry name" value="ANKYRIN REPEAT DOMAIN-CONTAINING PROTEIN 16"/>
    <property type="match status" value="1"/>
</dbReference>
<dbReference type="eggNOG" id="KOG4177">
    <property type="taxonomic scope" value="Eukaryota"/>
</dbReference>
<dbReference type="EMBL" id="FO082272">
    <property type="protein sequence ID" value="CCO66408.1"/>
    <property type="molecule type" value="Genomic_DNA"/>
</dbReference>
<keyword evidence="1" id="KW-0677">Repeat</keyword>
<evidence type="ECO:0000256" key="2">
    <source>
        <dbReference type="ARBA" id="ARBA00023043"/>
    </source>
</evidence>
<dbReference type="KEGG" id="bpg:Bathy07g02590"/>
<dbReference type="Pfam" id="PF00023">
    <property type="entry name" value="Ank"/>
    <property type="match status" value="2"/>
</dbReference>
<dbReference type="SMART" id="SM00248">
    <property type="entry name" value="ANK"/>
    <property type="match status" value="5"/>
</dbReference>
<proteinExistence type="predicted"/>
<sequence length="325" mass="35038">MKTQTSSKNVVQHERTDSYQRMKRAMESFNIEESMHSTSSPLHDAAEEDDVETIVALITIGANVNETDDSGMTPLTYAATWGNANAMAILLENGADVNHKDKVGDTALHEVCRGDVTENERYIECARVLLEDKNCDVDAKNELGATALHVASHGGNTEMIELLCDWGASVTGEKAEMKGGYSALHLAAKNGSSSSLSALVDHGADIRLESKEPMVGAGGGEGGLRRNDSATALDIAEQNGQTEAAGMLKTASEREFERGGLFGEGNAPRKQPSFSGRSKQSEQRSKDSSNGEDSTRDGKKIIRPSSRLSQKNITRKRGDPDPDYY</sequence>
<feature type="repeat" description="ANK" evidence="3">
    <location>
        <begin position="179"/>
        <end position="211"/>
    </location>
</feature>
<feature type="region of interest" description="Disordered" evidence="4">
    <location>
        <begin position="259"/>
        <end position="325"/>
    </location>
</feature>
<evidence type="ECO:0000256" key="4">
    <source>
        <dbReference type="SAM" id="MobiDB-lite"/>
    </source>
</evidence>
<evidence type="ECO:0000313" key="6">
    <source>
        <dbReference type="Proteomes" id="UP000198341"/>
    </source>
</evidence>
<dbReference type="InterPro" id="IPR036770">
    <property type="entry name" value="Ankyrin_rpt-contain_sf"/>
</dbReference>
<keyword evidence="6" id="KW-1185">Reference proteome</keyword>
<accession>K8F295</accession>
<feature type="repeat" description="ANK" evidence="3">
    <location>
        <begin position="70"/>
        <end position="102"/>
    </location>
</feature>
<organism evidence="5 6">
    <name type="scientific">Bathycoccus prasinos</name>
    <dbReference type="NCBI Taxonomy" id="41875"/>
    <lineage>
        <taxon>Eukaryota</taxon>
        <taxon>Viridiplantae</taxon>
        <taxon>Chlorophyta</taxon>
        <taxon>Mamiellophyceae</taxon>
        <taxon>Mamiellales</taxon>
        <taxon>Bathycoccaceae</taxon>
        <taxon>Bathycoccus</taxon>
    </lineage>
</organism>